<dbReference type="InterPro" id="IPR013320">
    <property type="entry name" value="ConA-like_dom_sf"/>
</dbReference>
<name>A0A7D9I280_PARCT</name>
<accession>A0A7D9I280</accession>
<dbReference type="Pfam" id="PF13385">
    <property type="entry name" value="Laminin_G_3"/>
    <property type="match status" value="1"/>
</dbReference>
<keyword evidence="2" id="KW-0479">Metal-binding</keyword>
<proteinExistence type="predicted"/>
<evidence type="ECO:0000313" key="8">
    <source>
        <dbReference type="Proteomes" id="UP001152795"/>
    </source>
</evidence>
<evidence type="ECO:0000259" key="6">
    <source>
        <dbReference type="SMART" id="SM00159"/>
    </source>
</evidence>
<dbReference type="PANTHER" id="PTHR19277:SF125">
    <property type="entry name" value="B6"/>
    <property type="match status" value="1"/>
</dbReference>
<dbReference type="OrthoDB" id="5949213at2759"/>
<keyword evidence="5" id="KW-0325">Glycoprotein</keyword>
<sequence>MLSLMKISQSYDYTYESGQEIAGAAFGGTVSARRRKRHALARKSMKKEIIELFPGRLFGKKEVTTLPRRTTSKSSISARVKIPVLNTFTLCFWIRTKDDFAQIFAIIYNNSRNRARIDVSIRRGRLVLGLDGKQRTVQNCVLNDGNWHHVCVSLQNTSRLFIYRDGKNVHKLIFRFSRASRAKHTEAKFAWVYLGKRPDTKKSLSLTGDLTQVNIWDTYPIFRIQRISTNSACGGGNVVQWKDFLNAISVRDVQLYSCDDCPKRVGFKFDKKKQNNLV</sequence>
<dbReference type="SUPFAM" id="SSF49899">
    <property type="entry name" value="Concanavalin A-like lectins/glucanases"/>
    <property type="match status" value="1"/>
</dbReference>
<evidence type="ECO:0000313" key="7">
    <source>
        <dbReference type="EMBL" id="CAB3996041.1"/>
    </source>
</evidence>
<dbReference type="SMART" id="SM00159">
    <property type="entry name" value="PTX"/>
    <property type="match status" value="1"/>
</dbReference>
<dbReference type="Proteomes" id="UP001152795">
    <property type="component" value="Unassembled WGS sequence"/>
</dbReference>
<keyword evidence="4" id="KW-1015">Disulfide bond</keyword>
<keyword evidence="8" id="KW-1185">Reference proteome</keyword>
<evidence type="ECO:0000256" key="1">
    <source>
        <dbReference type="ARBA" id="ARBA00001913"/>
    </source>
</evidence>
<gene>
    <name evidence="7" type="ORF">PACLA_8A082622</name>
</gene>
<organism evidence="7 8">
    <name type="scientific">Paramuricea clavata</name>
    <name type="common">Red gorgonian</name>
    <name type="synonym">Violescent sea-whip</name>
    <dbReference type="NCBI Taxonomy" id="317549"/>
    <lineage>
        <taxon>Eukaryota</taxon>
        <taxon>Metazoa</taxon>
        <taxon>Cnidaria</taxon>
        <taxon>Anthozoa</taxon>
        <taxon>Octocorallia</taxon>
        <taxon>Malacalcyonacea</taxon>
        <taxon>Plexauridae</taxon>
        <taxon>Paramuricea</taxon>
    </lineage>
</organism>
<evidence type="ECO:0000256" key="3">
    <source>
        <dbReference type="ARBA" id="ARBA00022837"/>
    </source>
</evidence>
<dbReference type="InterPro" id="IPR051360">
    <property type="entry name" value="Neuronal_Pentraxin_Related"/>
</dbReference>
<keyword evidence="3" id="KW-0106">Calcium</keyword>
<comment type="cofactor">
    <cofactor evidence="1">
        <name>Ca(2+)</name>
        <dbReference type="ChEBI" id="CHEBI:29108"/>
    </cofactor>
</comment>
<reference evidence="7" key="1">
    <citation type="submission" date="2020-04" db="EMBL/GenBank/DDBJ databases">
        <authorList>
            <person name="Alioto T."/>
            <person name="Alioto T."/>
            <person name="Gomez Garrido J."/>
        </authorList>
    </citation>
    <scope>NUCLEOTIDE SEQUENCE</scope>
    <source>
        <strain evidence="7">A484AB</strain>
    </source>
</reference>
<dbReference type="Gene3D" id="2.60.120.200">
    <property type="match status" value="1"/>
</dbReference>
<evidence type="ECO:0000256" key="4">
    <source>
        <dbReference type="ARBA" id="ARBA00023157"/>
    </source>
</evidence>
<dbReference type="AlphaFoldDB" id="A0A7D9I280"/>
<dbReference type="EMBL" id="CACRXK020002786">
    <property type="protein sequence ID" value="CAB3996041.1"/>
    <property type="molecule type" value="Genomic_DNA"/>
</dbReference>
<dbReference type="PANTHER" id="PTHR19277">
    <property type="entry name" value="PENTRAXIN"/>
    <property type="match status" value="1"/>
</dbReference>
<protein>
    <recommendedName>
        <fullName evidence="6">Pentraxin (PTX) domain-containing protein</fullName>
    </recommendedName>
</protein>
<evidence type="ECO:0000256" key="2">
    <source>
        <dbReference type="ARBA" id="ARBA00022723"/>
    </source>
</evidence>
<evidence type="ECO:0000256" key="5">
    <source>
        <dbReference type="ARBA" id="ARBA00023180"/>
    </source>
</evidence>
<feature type="domain" description="Pentraxin (PTX)" evidence="6">
    <location>
        <begin position="59"/>
        <end position="262"/>
    </location>
</feature>
<comment type="caution">
    <text evidence="7">The sequence shown here is derived from an EMBL/GenBank/DDBJ whole genome shotgun (WGS) entry which is preliminary data.</text>
</comment>
<dbReference type="GO" id="GO:0046872">
    <property type="term" value="F:metal ion binding"/>
    <property type="evidence" value="ECO:0007669"/>
    <property type="project" value="UniProtKB-KW"/>
</dbReference>
<dbReference type="InterPro" id="IPR001759">
    <property type="entry name" value="PTX_dom"/>
</dbReference>